<keyword evidence="1" id="KW-0732">Signal</keyword>
<dbReference type="AlphaFoldDB" id="A0A3P8KQT0"/>
<dbReference type="Proteomes" id="UP000271626">
    <property type="component" value="Chromosome"/>
</dbReference>
<sequence length="108" mass="11277">MNQVASATVKKFAIAAGMSLLVGAVAASPVNAEPLPTPTTEKIQQLQPSLTSVQAASLAIDARDSCNAEMAQQILGGSTDWNAHFQERGANDAVAKFLTDFTKSCRIA</sequence>
<accession>A0A3P8KQT0</accession>
<evidence type="ECO:0000313" key="2">
    <source>
        <dbReference type="EMBL" id="VDR38627.1"/>
    </source>
</evidence>
<dbReference type="EMBL" id="LR131273">
    <property type="protein sequence ID" value="VDR38627.1"/>
    <property type="molecule type" value="Genomic_DNA"/>
</dbReference>
<evidence type="ECO:0000313" key="3">
    <source>
        <dbReference type="Proteomes" id="UP000271626"/>
    </source>
</evidence>
<gene>
    <name evidence="2" type="ORF">NCTC10741_01750</name>
</gene>
<evidence type="ECO:0000256" key="1">
    <source>
        <dbReference type="SAM" id="SignalP"/>
    </source>
</evidence>
<feature type="signal peptide" evidence="1">
    <location>
        <begin position="1"/>
        <end position="32"/>
    </location>
</feature>
<organism evidence="2 3">
    <name type="scientific">Tsukamurella paurometabola</name>
    <name type="common">Corynebacterium paurometabolum</name>
    <dbReference type="NCBI Taxonomy" id="2061"/>
    <lineage>
        <taxon>Bacteria</taxon>
        <taxon>Bacillati</taxon>
        <taxon>Actinomycetota</taxon>
        <taxon>Actinomycetes</taxon>
        <taxon>Mycobacteriales</taxon>
        <taxon>Tsukamurellaceae</taxon>
        <taxon>Tsukamurella</taxon>
    </lineage>
</organism>
<name>A0A3P8KQT0_TSUPA</name>
<feature type="chain" id="PRO_5018053674" evidence="1">
    <location>
        <begin position="33"/>
        <end position="108"/>
    </location>
</feature>
<proteinExistence type="predicted"/>
<reference evidence="2 3" key="1">
    <citation type="submission" date="2018-12" db="EMBL/GenBank/DDBJ databases">
        <authorList>
            <consortium name="Pathogen Informatics"/>
        </authorList>
    </citation>
    <scope>NUCLEOTIDE SEQUENCE [LARGE SCALE GENOMIC DNA]</scope>
    <source>
        <strain evidence="2 3">NCTC10741</strain>
    </source>
</reference>
<dbReference type="RefSeq" id="WP_126195828.1">
    <property type="nucleotide sequence ID" value="NZ_CP085954.1"/>
</dbReference>
<protein>
    <submittedName>
        <fullName evidence="2">Uncharacterized protein</fullName>
    </submittedName>
</protein>